<evidence type="ECO:0000313" key="1">
    <source>
        <dbReference type="EMBL" id="HIR58820.1"/>
    </source>
</evidence>
<dbReference type="EMBL" id="DVHC01000024">
    <property type="protein sequence ID" value="HIR58820.1"/>
    <property type="molecule type" value="Genomic_DNA"/>
</dbReference>
<sequence length="210" mass="25583">MRKETKEFIIEYDKDIDYIADLIKKLEQEVDRILNFFELKNLKKKKKIKIWTSRKAYQTHLEKYVPKYYEWMNADTFDGNINLLSIEEYRKTREHSDITLEEFLENIIHEFVHSCQQEINPDSKNVEWFWETLATNLGNPFDYTIDLKFNEDQLINDFNSVPNNYEIAFTIGKYLLENYSHEDIMRYVRNPEILRKDARNIFNEVKDRVN</sequence>
<proteinExistence type="predicted"/>
<evidence type="ECO:0000313" key="2">
    <source>
        <dbReference type="Proteomes" id="UP000824232"/>
    </source>
</evidence>
<organism evidence="1 2">
    <name type="scientific">Candidatus Onthousia excrementipullorum</name>
    <dbReference type="NCBI Taxonomy" id="2840884"/>
    <lineage>
        <taxon>Bacteria</taxon>
        <taxon>Bacillati</taxon>
        <taxon>Bacillota</taxon>
        <taxon>Bacilli</taxon>
        <taxon>Candidatus Onthousia</taxon>
    </lineage>
</organism>
<dbReference type="Proteomes" id="UP000824232">
    <property type="component" value="Unassembled WGS sequence"/>
</dbReference>
<comment type="caution">
    <text evidence="1">The sequence shown here is derived from an EMBL/GenBank/DDBJ whole genome shotgun (WGS) entry which is preliminary data.</text>
</comment>
<protein>
    <submittedName>
        <fullName evidence="1">Uncharacterized protein</fullName>
    </submittedName>
</protein>
<accession>A0A9D1DTQ3</accession>
<name>A0A9D1DTQ3_9FIRM</name>
<gene>
    <name evidence="1" type="ORF">IAB38_02110</name>
</gene>
<reference evidence="1" key="1">
    <citation type="submission" date="2020-10" db="EMBL/GenBank/DDBJ databases">
        <authorList>
            <person name="Gilroy R."/>
        </authorList>
    </citation>
    <scope>NUCLEOTIDE SEQUENCE</scope>
    <source>
        <strain evidence="1">CHK184-20233</strain>
    </source>
</reference>
<reference evidence="1" key="2">
    <citation type="journal article" date="2021" name="PeerJ">
        <title>Extensive microbial diversity within the chicken gut microbiome revealed by metagenomics and culture.</title>
        <authorList>
            <person name="Gilroy R."/>
            <person name="Ravi A."/>
            <person name="Getino M."/>
            <person name="Pursley I."/>
            <person name="Horton D.L."/>
            <person name="Alikhan N.F."/>
            <person name="Baker D."/>
            <person name="Gharbi K."/>
            <person name="Hall N."/>
            <person name="Watson M."/>
            <person name="Adriaenssens E.M."/>
            <person name="Foster-Nyarko E."/>
            <person name="Jarju S."/>
            <person name="Secka A."/>
            <person name="Antonio M."/>
            <person name="Oren A."/>
            <person name="Chaudhuri R.R."/>
            <person name="La Ragione R."/>
            <person name="Hildebrand F."/>
            <person name="Pallen M.J."/>
        </authorList>
    </citation>
    <scope>NUCLEOTIDE SEQUENCE</scope>
    <source>
        <strain evidence="1">CHK184-20233</strain>
    </source>
</reference>
<dbReference type="AlphaFoldDB" id="A0A9D1DTQ3"/>